<gene>
    <name evidence="2" type="ORF">CCACVL1_30600</name>
</gene>
<feature type="region of interest" description="Disordered" evidence="1">
    <location>
        <begin position="1"/>
        <end position="39"/>
    </location>
</feature>
<organism evidence="2 3">
    <name type="scientific">Corchorus capsularis</name>
    <name type="common">Jute</name>
    <dbReference type="NCBI Taxonomy" id="210143"/>
    <lineage>
        <taxon>Eukaryota</taxon>
        <taxon>Viridiplantae</taxon>
        <taxon>Streptophyta</taxon>
        <taxon>Embryophyta</taxon>
        <taxon>Tracheophyta</taxon>
        <taxon>Spermatophyta</taxon>
        <taxon>Magnoliopsida</taxon>
        <taxon>eudicotyledons</taxon>
        <taxon>Gunneridae</taxon>
        <taxon>Pentapetalae</taxon>
        <taxon>rosids</taxon>
        <taxon>malvids</taxon>
        <taxon>Malvales</taxon>
        <taxon>Malvaceae</taxon>
        <taxon>Grewioideae</taxon>
        <taxon>Apeibeae</taxon>
        <taxon>Corchorus</taxon>
    </lineage>
</organism>
<accession>A0A1R3FWD9</accession>
<dbReference type="Proteomes" id="UP000188268">
    <property type="component" value="Unassembled WGS sequence"/>
</dbReference>
<dbReference type="Gramene" id="OMO50153">
    <property type="protein sequence ID" value="OMO50153"/>
    <property type="gene ID" value="CCACVL1_30600"/>
</dbReference>
<name>A0A1R3FWD9_COCAP</name>
<reference evidence="2 3" key="1">
    <citation type="submission" date="2013-09" db="EMBL/GenBank/DDBJ databases">
        <title>Corchorus capsularis genome sequencing.</title>
        <authorList>
            <person name="Alam M."/>
            <person name="Haque M.S."/>
            <person name="Islam M.S."/>
            <person name="Emdad E.M."/>
            <person name="Islam M.M."/>
            <person name="Ahmed B."/>
            <person name="Halim A."/>
            <person name="Hossen Q.M.M."/>
            <person name="Hossain M.Z."/>
            <person name="Ahmed R."/>
            <person name="Khan M.M."/>
            <person name="Islam R."/>
            <person name="Rashid M.M."/>
            <person name="Khan S.A."/>
            <person name="Rahman M.S."/>
            <person name="Alam M."/>
        </authorList>
    </citation>
    <scope>NUCLEOTIDE SEQUENCE [LARGE SCALE GENOMIC DNA]</scope>
    <source>
        <strain evidence="3">cv. CVL-1</strain>
        <tissue evidence="2">Whole seedling</tissue>
    </source>
</reference>
<comment type="caution">
    <text evidence="2">The sequence shown here is derived from an EMBL/GenBank/DDBJ whole genome shotgun (WGS) entry which is preliminary data.</text>
</comment>
<dbReference type="AlphaFoldDB" id="A0A1R3FWD9"/>
<protein>
    <submittedName>
        <fullName evidence="2">Uncharacterized protein</fullName>
    </submittedName>
</protein>
<proteinExistence type="predicted"/>
<evidence type="ECO:0000313" key="3">
    <source>
        <dbReference type="Proteomes" id="UP000188268"/>
    </source>
</evidence>
<evidence type="ECO:0000256" key="1">
    <source>
        <dbReference type="SAM" id="MobiDB-lite"/>
    </source>
</evidence>
<sequence>MRRSKRQCSSSIRVPVKLRHGGAWRSDERKAKPGKLNGG</sequence>
<keyword evidence="3" id="KW-1185">Reference proteome</keyword>
<evidence type="ECO:0000313" key="2">
    <source>
        <dbReference type="EMBL" id="OMO50153.1"/>
    </source>
</evidence>
<dbReference type="EMBL" id="AWWV01016269">
    <property type="protein sequence ID" value="OMO50153.1"/>
    <property type="molecule type" value="Genomic_DNA"/>
</dbReference>